<dbReference type="Gene3D" id="3.10.50.30">
    <property type="entry name" value="Transcription elongation factor, GreA/GreB, C-terminal domain"/>
    <property type="match status" value="1"/>
</dbReference>
<dbReference type="FunFam" id="3.10.50.30:FF:000002">
    <property type="entry name" value="Regulator of nucleoside diphosphate kinase"/>
    <property type="match status" value="1"/>
</dbReference>
<keyword evidence="3" id="KW-0808">Transferase</keyword>
<dbReference type="GO" id="GO:0003677">
    <property type="term" value="F:DNA binding"/>
    <property type="evidence" value="ECO:0007669"/>
    <property type="project" value="InterPro"/>
</dbReference>
<dbReference type="InterPro" id="IPR023459">
    <property type="entry name" value="Tscrpt_elong_fac_GreA/B_fam"/>
</dbReference>
<comment type="caution">
    <text evidence="3">The sequence shown here is derived from an EMBL/GenBank/DDBJ whole genome shotgun (WGS) entry which is preliminary data.</text>
</comment>
<dbReference type="NCBIfam" id="NF004396">
    <property type="entry name" value="PRK05753.1"/>
    <property type="match status" value="1"/>
</dbReference>
<organism evidence="3 4">
    <name type="scientific">Cognatiluteimonas weifangensis</name>
    <dbReference type="NCBI Taxonomy" id="2303539"/>
    <lineage>
        <taxon>Bacteria</taxon>
        <taxon>Pseudomonadati</taxon>
        <taxon>Pseudomonadota</taxon>
        <taxon>Gammaproteobacteria</taxon>
        <taxon>Lysobacterales</taxon>
        <taxon>Lysobacteraceae</taxon>
        <taxon>Cognatiluteimonas</taxon>
    </lineage>
</organism>
<dbReference type="EMBL" id="QVPD01000010">
    <property type="protein sequence ID" value="RFP59819.1"/>
    <property type="molecule type" value="Genomic_DNA"/>
</dbReference>
<accession>A0A372DJY7</accession>
<feature type="domain" description="Transcription elongation factor GreA/GreB C-terminal" evidence="1">
    <location>
        <begin position="54"/>
        <end position="130"/>
    </location>
</feature>
<dbReference type="GO" id="GO:0070063">
    <property type="term" value="F:RNA polymerase binding"/>
    <property type="evidence" value="ECO:0007669"/>
    <property type="project" value="InterPro"/>
</dbReference>
<evidence type="ECO:0000313" key="3">
    <source>
        <dbReference type="EMBL" id="RFP59819.1"/>
    </source>
</evidence>
<dbReference type="Pfam" id="PF14760">
    <property type="entry name" value="Rnk_N"/>
    <property type="match status" value="1"/>
</dbReference>
<dbReference type="InterPro" id="IPR029462">
    <property type="entry name" value="Rnk_N"/>
</dbReference>
<keyword evidence="4" id="KW-1185">Reference proteome</keyword>
<name>A0A372DJY7_9GAMM</name>
<dbReference type="AlphaFoldDB" id="A0A372DJY7"/>
<dbReference type="Pfam" id="PF01272">
    <property type="entry name" value="GreA_GreB"/>
    <property type="match status" value="1"/>
</dbReference>
<dbReference type="PANTHER" id="PTHR30437">
    <property type="entry name" value="TRANSCRIPTION ELONGATION FACTOR GREA"/>
    <property type="match status" value="1"/>
</dbReference>
<feature type="domain" description="Regulator of nucleoside diphosphate kinase N-terminal" evidence="2">
    <location>
        <begin position="11"/>
        <end position="46"/>
    </location>
</feature>
<evidence type="ECO:0000259" key="2">
    <source>
        <dbReference type="Pfam" id="PF14760"/>
    </source>
</evidence>
<dbReference type="GO" id="GO:0006354">
    <property type="term" value="P:DNA-templated transcription elongation"/>
    <property type="evidence" value="ECO:0007669"/>
    <property type="project" value="TreeGrafter"/>
</dbReference>
<dbReference type="InterPro" id="IPR001437">
    <property type="entry name" value="Tscrpt_elong_fac_GreA/B_C"/>
</dbReference>
<proteinExistence type="predicted"/>
<dbReference type="Proteomes" id="UP000262917">
    <property type="component" value="Unassembled WGS sequence"/>
</dbReference>
<dbReference type="SUPFAM" id="SSF54534">
    <property type="entry name" value="FKBP-like"/>
    <property type="match status" value="1"/>
</dbReference>
<evidence type="ECO:0000313" key="4">
    <source>
        <dbReference type="Proteomes" id="UP000262917"/>
    </source>
</evidence>
<dbReference type="RefSeq" id="WP_117203068.1">
    <property type="nucleotide sequence ID" value="NZ_JBHTBK010000030.1"/>
</dbReference>
<protein>
    <submittedName>
        <fullName evidence="3">Nucleoside diphosphate kinase regulator</fullName>
    </submittedName>
</protein>
<dbReference type="InterPro" id="IPR036953">
    <property type="entry name" value="GreA/GreB_C_sf"/>
</dbReference>
<dbReference type="PANTHER" id="PTHR30437:SF5">
    <property type="entry name" value="REGULATOR OF NUCLEOSIDE DIPHOSPHATE KINASE"/>
    <property type="match status" value="1"/>
</dbReference>
<dbReference type="GO" id="GO:0016301">
    <property type="term" value="F:kinase activity"/>
    <property type="evidence" value="ECO:0007669"/>
    <property type="project" value="UniProtKB-KW"/>
</dbReference>
<reference evidence="3 4" key="1">
    <citation type="submission" date="2018-08" db="EMBL/GenBank/DDBJ databases">
        <title>Lysobacter weifangensis sp. nov., a new member of the family 'Xanthomonadaceae', isolated from soil in a farmland.</title>
        <authorList>
            <person name="Zhao H."/>
        </authorList>
    </citation>
    <scope>NUCLEOTIDE SEQUENCE [LARGE SCALE GENOMIC DNA]</scope>
    <source>
        <strain evidence="3 4">WF-2</strain>
    </source>
</reference>
<dbReference type="Gene3D" id="1.10.286.20">
    <property type="match status" value="1"/>
</dbReference>
<gene>
    <name evidence="3" type="ORF">D0Y53_09930</name>
</gene>
<evidence type="ECO:0000259" key="1">
    <source>
        <dbReference type="Pfam" id="PF01272"/>
    </source>
</evidence>
<sequence>MSPENGNNPAPPLIVSRLDCERIEALLEQAHDAGLDRLREELARAELREPKDMPGDVITMNSTARFRDEASGEERELTLVYPRDATGGSDRVSILAPVGSALLGLRVDQTIEWPVPGGRTIRLRVLEVRYQPEAAGEYHR</sequence>
<dbReference type="GO" id="GO:0032784">
    <property type="term" value="P:regulation of DNA-templated transcription elongation"/>
    <property type="evidence" value="ECO:0007669"/>
    <property type="project" value="InterPro"/>
</dbReference>
<dbReference type="OrthoDB" id="192847at2"/>
<keyword evidence="3" id="KW-0418">Kinase</keyword>